<sequence length="80" mass="8809">MENMKTGYWEESPGVKSNSRMTGSIIIFMALFLACYVVIAGIQNKESIILVCTSAGTLFTTIAGPAMYFLFKQKLTEQSS</sequence>
<dbReference type="PROSITE" id="PS51257">
    <property type="entry name" value="PROKAR_LIPOPROTEIN"/>
    <property type="match status" value="1"/>
</dbReference>
<keyword evidence="1" id="KW-0472">Membrane</keyword>
<evidence type="ECO:0000256" key="1">
    <source>
        <dbReference type="SAM" id="Phobius"/>
    </source>
</evidence>
<keyword evidence="1" id="KW-1133">Transmembrane helix</keyword>
<proteinExistence type="predicted"/>
<accession>A0A644VHU5</accession>
<gene>
    <name evidence="2" type="ORF">SDC9_36966</name>
</gene>
<protein>
    <recommendedName>
        <fullName evidence="3">Membrane transport protein MMPL domain-containing protein</fullName>
    </recommendedName>
</protein>
<keyword evidence="1" id="KW-0812">Transmembrane</keyword>
<comment type="caution">
    <text evidence="2">The sequence shown here is derived from an EMBL/GenBank/DDBJ whole genome shotgun (WGS) entry which is preliminary data.</text>
</comment>
<evidence type="ECO:0000313" key="2">
    <source>
        <dbReference type="EMBL" id="MPL90908.1"/>
    </source>
</evidence>
<dbReference type="EMBL" id="VSSQ01000316">
    <property type="protein sequence ID" value="MPL90908.1"/>
    <property type="molecule type" value="Genomic_DNA"/>
</dbReference>
<dbReference type="AlphaFoldDB" id="A0A644VHU5"/>
<organism evidence="2">
    <name type="scientific">bioreactor metagenome</name>
    <dbReference type="NCBI Taxonomy" id="1076179"/>
    <lineage>
        <taxon>unclassified sequences</taxon>
        <taxon>metagenomes</taxon>
        <taxon>ecological metagenomes</taxon>
    </lineage>
</organism>
<feature type="transmembrane region" description="Helical" evidence="1">
    <location>
        <begin position="21"/>
        <end position="42"/>
    </location>
</feature>
<name>A0A644VHU5_9ZZZZ</name>
<reference evidence="2" key="1">
    <citation type="submission" date="2019-08" db="EMBL/GenBank/DDBJ databases">
        <authorList>
            <person name="Kucharzyk K."/>
            <person name="Murdoch R.W."/>
            <person name="Higgins S."/>
            <person name="Loffler F."/>
        </authorList>
    </citation>
    <scope>NUCLEOTIDE SEQUENCE</scope>
</reference>
<evidence type="ECO:0008006" key="3">
    <source>
        <dbReference type="Google" id="ProtNLM"/>
    </source>
</evidence>
<feature type="transmembrane region" description="Helical" evidence="1">
    <location>
        <begin position="48"/>
        <end position="71"/>
    </location>
</feature>